<organism evidence="2 3">
    <name type="scientific">Brachionus plicatilis</name>
    <name type="common">Marine rotifer</name>
    <name type="synonym">Brachionus muelleri</name>
    <dbReference type="NCBI Taxonomy" id="10195"/>
    <lineage>
        <taxon>Eukaryota</taxon>
        <taxon>Metazoa</taxon>
        <taxon>Spiralia</taxon>
        <taxon>Gnathifera</taxon>
        <taxon>Rotifera</taxon>
        <taxon>Eurotatoria</taxon>
        <taxon>Monogononta</taxon>
        <taxon>Pseudotrocha</taxon>
        <taxon>Ploima</taxon>
        <taxon>Brachionidae</taxon>
        <taxon>Brachionus</taxon>
    </lineage>
</organism>
<dbReference type="AlphaFoldDB" id="A0A3M7PUE6"/>
<dbReference type="EMBL" id="REGN01008783">
    <property type="protein sequence ID" value="RNA02700.1"/>
    <property type="molecule type" value="Genomic_DNA"/>
</dbReference>
<gene>
    <name evidence="2" type="ORF">BpHYR1_012337</name>
</gene>
<reference evidence="2 3" key="1">
    <citation type="journal article" date="2018" name="Sci. Rep.">
        <title>Genomic signatures of local adaptation to the degree of environmental predictability in rotifers.</title>
        <authorList>
            <person name="Franch-Gras L."/>
            <person name="Hahn C."/>
            <person name="Garcia-Roger E.M."/>
            <person name="Carmona M.J."/>
            <person name="Serra M."/>
            <person name="Gomez A."/>
        </authorList>
    </citation>
    <scope>NUCLEOTIDE SEQUENCE [LARGE SCALE GENOMIC DNA]</scope>
    <source>
        <strain evidence="2">HYR1</strain>
    </source>
</reference>
<name>A0A3M7PUE6_BRAPC</name>
<feature type="compositionally biased region" description="Polar residues" evidence="1">
    <location>
        <begin position="64"/>
        <end position="78"/>
    </location>
</feature>
<evidence type="ECO:0000313" key="3">
    <source>
        <dbReference type="Proteomes" id="UP000276133"/>
    </source>
</evidence>
<dbReference type="Proteomes" id="UP000276133">
    <property type="component" value="Unassembled WGS sequence"/>
</dbReference>
<keyword evidence="3" id="KW-1185">Reference proteome</keyword>
<sequence>MNIGKSDTSFYFVRSDFVLSVKNTVPAAALASDRSLRNGKPCPMAKVAVIIRRRERRMLAGGKATQSSRESANTQLNRNKARPPNDSTTRIELRTSWAILPEAPYASSSLMVNFFMNEIIKAVLTLINGMMAKAIKLNFQAEIRA</sequence>
<proteinExistence type="predicted"/>
<comment type="caution">
    <text evidence="2">The sequence shown here is derived from an EMBL/GenBank/DDBJ whole genome shotgun (WGS) entry which is preliminary data.</text>
</comment>
<protein>
    <submittedName>
        <fullName evidence="2">Uncharacterized protein</fullName>
    </submittedName>
</protein>
<evidence type="ECO:0000313" key="2">
    <source>
        <dbReference type="EMBL" id="RNA02700.1"/>
    </source>
</evidence>
<evidence type="ECO:0000256" key="1">
    <source>
        <dbReference type="SAM" id="MobiDB-lite"/>
    </source>
</evidence>
<feature type="region of interest" description="Disordered" evidence="1">
    <location>
        <begin position="59"/>
        <end position="88"/>
    </location>
</feature>
<accession>A0A3M7PUE6</accession>